<dbReference type="EMBL" id="CP045702">
    <property type="protein sequence ID" value="QNE75857.1"/>
    <property type="molecule type" value="Genomic_DNA"/>
</dbReference>
<keyword evidence="6" id="KW-1185">Reference proteome</keyword>
<evidence type="ECO:0000256" key="2">
    <source>
        <dbReference type="ARBA" id="ARBA00022553"/>
    </source>
</evidence>
<dbReference type="InterPro" id="IPR036736">
    <property type="entry name" value="ACP-like_sf"/>
</dbReference>
<dbReference type="PANTHER" id="PTHR44845:SF6">
    <property type="entry name" value="BETA-ALANINE-ACTIVATING ENZYME"/>
    <property type="match status" value="1"/>
</dbReference>
<keyword evidence="1" id="KW-0596">Phosphopantetheine</keyword>
<dbReference type="PANTHER" id="PTHR44845">
    <property type="entry name" value="CARRIER DOMAIN-CONTAINING PROTEIN"/>
    <property type="match status" value="1"/>
</dbReference>
<evidence type="ECO:0000259" key="4">
    <source>
        <dbReference type="PROSITE" id="PS50075"/>
    </source>
</evidence>
<dbReference type="KEGG" id="sfiy:F0344_15525"/>
<protein>
    <submittedName>
        <fullName evidence="5">Phosphopantetheine-binding protein</fullName>
    </submittedName>
</protein>
<feature type="region of interest" description="Disordered" evidence="3">
    <location>
        <begin position="1"/>
        <end position="28"/>
    </location>
</feature>
<dbReference type="PROSITE" id="PS50075">
    <property type="entry name" value="CARRIER"/>
    <property type="match status" value="1"/>
</dbReference>
<dbReference type="Gene3D" id="1.10.1200.10">
    <property type="entry name" value="ACP-like"/>
    <property type="match status" value="1"/>
</dbReference>
<evidence type="ECO:0000256" key="1">
    <source>
        <dbReference type="ARBA" id="ARBA00022450"/>
    </source>
</evidence>
<dbReference type="Proteomes" id="UP000515307">
    <property type="component" value="Chromosome"/>
</dbReference>
<organism evidence="5 6">
    <name type="scientific">Streptomyces finlayi</name>
    <dbReference type="NCBI Taxonomy" id="67296"/>
    <lineage>
        <taxon>Bacteria</taxon>
        <taxon>Bacillati</taxon>
        <taxon>Actinomycetota</taxon>
        <taxon>Actinomycetes</taxon>
        <taxon>Kitasatosporales</taxon>
        <taxon>Streptomycetaceae</taxon>
        <taxon>Streptomyces</taxon>
    </lineage>
</organism>
<reference evidence="6" key="1">
    <citation type="submission" date="2019-10" db="EMBL/GenBank/DDBJ databases">
        <title>Antimicrobial potential of Antarctic Bacteria.</title>
        <authorList>
            <person name="Benaud N."/>
            <person name="Edwards R.J."/>
            <person name="Ferrari B.C."/>
        </authorList>
    </citation>
    <scope>NUCLEOTIDE SEQUENCE [LARGE SCALE GENOMIC DNA]</scope>
    <source>
        <strain evidence="6">NBSH44</strain>
    </source>
</reference>
<proteinExistence type="predicted"/>
<keyword evidence="2" id="KW-0597">Phosphoprotein</keyword>
<evidence type="ECO:0000313" key="6">
    <source>
        <dbReference type="Proteomes" id="UP000515307"/>
    </source>
</evidence>
<gene>
    <name evidence="5" type="ORF">F0344_15525</name>
</gene>
<dbReference type="InterPro" id="IPR009081">
    <property type="entry name" value="PP-bd_ACP"/>
</dbReference>
<dbReference type="Pfam" id="PF00550">
    <property type="entry name" value="PP-binding"/>
    <property type="match status" value="1"/>
</dbReference>
<feature type="domain" description="Carrier" evidence="4">
    <location>
        <begin position="26"/>
        <end position="101"/>
    </location>
</feature>
<dbReference type="InterPro" id="IPR006162">
    <property type="entry name" value="Ppantetheine_attach_site"/>
</dbReference>
<dbReference type="SUPFAM" id="SSF47336">
    <property type="entry name" value="ACP-like"/>
    <property type="match status" value="1"/>
</dbReference>
<dbReference type="PROSITE" id="PS00012">
    <property type="entry name" value="PHOSPHOPANTETHEINE"/>
    <property type="match status" value="1"/>
</dbReference>
<name>A0A7G7BKJ2_9ACTN</name>
<accession>A0A7G7BKJ2</accession>
<dbReference type="AlphaFoldDB" id="A0A7G7BKJ2"/>
<evidence type="ECO:0000313" key="5">
    <source>
        <dbReference type="EMBL" id="QNE75857.1"/>
    </source>
</evidence>
<sequence length="104" mass="11531">METSPKAVRQQGEQGGISEQPNTFPDPSAPLVREIADLWASLLDDREVGAEDNFFEIGGNSLIGIRILEQLSQTYRVQLSVRDFYLAQTPARVAELIESGRVRA</sequence>
<evidence type="ECO:0000256" key="3">
    <source>
        <dbReference type="SAM" id="MobiDB-lite"/>
    </source>
</evidence>